<protein>
    <submittedName>
        <fullName evidence="1">Uncharacterized protein</fullName>
    </submittedName>
</protein>
<dbReference type="EMBL" id="CP003837">
    <property type="protein sequence ID" value="AGH46790.1"/>
    <property type="molecule type" value="Genomic_DNA"/>
</dbReference>
<evidence type="ECO:0000313" key="1">
    <source>
        <dbReference type="EMBL" id="AGH46790.1"/>
    </source>
</evidence>
<dbReference type="PATRIC" id="fig|1129794.4.peg.4671"/>
<sequence length="140" mass="16049">MFIDPRFINSIKIIDANTSVVEVSAVKVSSIGGVVKAKTHFYSRQNELGLSHCKTKNNWNEFYTDEDLLTECRTGFTRKASETLTFTAEFQHLNSTGSDKKTGSDTYEVRNQSYTLSWNINVTYRFKTDFDTVYTRVSNE</sequence>
<dbReference type="STRING" id="1129794.C427_4691"/>
<name>K7AC63_9ALTE</name>
<evidence type="ECO:0000313" key="2">
    <source>
        <dbReference type="Proteomes" id="UP000011864"/>
    </source>
</evidence>
<organism evidence="1 2">
    <name type="scientific">Paraglaciecola psychrophila 170</name>
    <dbReference type="NCBI Taxonomy" id="1129794"/>
    <lineage>
        <taxon>Bacteria</taxon>
        <taxon>Pseudomonadati</taxon>
        <taxon>Pseudomonadota</taxon>
        <taxon>Gammaproteobacteria</taxon>
        <taxon>Alteromonadales</taxon>
        <taxon>Alteromonadaceae</taxon>
        <taxon>Paraglaciecola</taxon>
    </lineage>
</organism>
<dbReference type="KEGG" id="gps:C427_4691"/>
<keyword evidence="2" id="KW-1185">Reference proteome</keyword>
<gene>
    <name evidence="1" type="ORF">C427_4691</name>
</gene>
<proteinExistence type="predicted"/>
<accession>K7AC63</accession>
<dbReference type="HOGENOM" id="CLU_1833277_0_0_6"/>
<reference evidence="1 2" key="1">
    <citation type="journal article" date="2013" name="Genome Announc.">
        <title>Complete Genome Sequence of Glaciecola psychrophila Strain 170T.</title>
        <authorList>
            <person name="Yin J."/>
            <person name="Chen J."/>
            <person name="Liu G."/>
            <person name="Yu Y."/>
            <person name="Song L."/>
            <person name="Wang X."/>
            <person name="Qu X."/>
        </authorList>
    </citation>
    <scope>NUCLEOTIDE SEQUENCE [LARGE SCALE GENOMIC DNA]</scope>
    <source>
        <strain evidence="1 2">170</strain>
    </source>
</reference>
<dbReference type="Proteomes" id="UP000011864">
    <property type="component" value="Chromosome"/>
</dbReference>
<dbReference type="AlphaFoldDB" id="K7AC63"/>